<keyword evidence="2" id="KW-0479">Metal-binding</keyword>
<organism evidence="5 6">
    <name type="scientific">Hirsutella minnesotensis 3608</name>
    <dbReference type="NCBI Taxonomy" id="1043627"/>
    <lineage>
        <taxon>Eukaryota</taxon>
        <taxon>Fungi</taxon>
        <taxon>Dikarya</taxon>
        <taxon>Ascomycota</taxon>
        <taxon>Pezizomycotina</taxon>
        <taxon>Sordariomycetes</taxon>
        <taxon>Hypocreomycetidae</taxon>
        <taxon>Hypocreales</taxon>
        <taxon>Ophiocordycipitaceae</taxon>
        <taxon>Hirsutella</taxon>
    </lineage>
</organism>
<evidence type="ECO:0000256" key="3">
    <source>
        <dbReference type="ARBA" id="ARBA00023004"/>
    </source>
</evidence>
<dbReference type="InterPro" id="IPR002051">
    <property type="entry name" value="Haem_Oase"/>
</dbReference>
<dbReference type="SUPFAM" id="SSF48613">
    <property type="entry name" value="Heme oxygenase-like"/>
    <property type="match status" value="1"/>
</dbReference>
<dbReference type="GO" id="GO:0006788">
    <property type="term" value="P:heme oxidation"/>
    <property type="evidence" value="ECO:0007669"/>
    <property type="project" value="InterPro"/>
</dbReference>
<dbReference type="AlphaFoldDB" id="A0A0F7ZZM1"/>
<keyword evidence="3" id="KW-0408">Iron</keyword>
<dbReference type="CDD" id="cd19165">
    <property type="entry name" value="HemeO"/>
    <property type="match status" value="1"/>
</dbReference>
<keyword evidence="6" id="KW-1185">Reference proteome</keyword>
<dbReference type="Gene3D" id="1.20.910.10">
    <property type="entry name" value="Heme oxygenase-like"/>
    <property type="match status" value="1"/>
</dbReference>
<keyword evidence="4" id="KW-0472">Membrane</keyword>
<evidence type="ECO:0008006" key="7">
    <source>
        <dbReference type="Google" id="ProtNLM"/>
    </source>
</evidence>
<dbReference type="PANTHER" id="PTHR10720">
    <property type="entry name" value="HEME OXYGENASE"/>
    <property type="match status" value="1"/>
</dbReference>
<feature type="transmembrane region" description="Helical" evidence="4">
    <location>
        <begin position="404"/>
        <end position="421"/>
    </location>
</feature>
<gene>
    <name evidence="5" type="ORF">HIM_06058</name>
</gene>
<dbReference type="Proteomes" id="UP000054481">
    <property type="component" value="Unassembled WGS sequence"/>
</dbReference>
<proteinExistence type="predicted"/>
<sequence>MDSGSLDSLIQNHPLAEAIVIATRIRHAKLNKLIIARLPLALPPQALDSTSYLTGLLYIAPIYIAFEDLWHHLVEKQHVESQCSGQSFEDHGHAATATLDRMRSILASLRIPGLARSGRLRADVASLTGWTPEVVEEQLRAASRAGPLADFVSHIKRSVACKPHVLIAYTYIFFMALFAGGRYIRATLETAGTKFWHSRLSSHMNNVEDSYAHLDHRDHSDPQYEASREMPLRFFHFDTPMDGEDLKREYKRKLSDSEALLTLEEKQDIVQESFCIFDNVTLVVSQLDTLCPQSRPAAALQERCAWSLASLMKNANALGDRFRDSIIVTRQRWARSASKKAAAQGGGLHVAFAKSAAHPALGSGDAAMCPASAKSVKFDGELPHPVRGLRVAAGSDGLQHAYKWFLTITLGTLMLAAAFAWRRALERVLP</sequence>
<evidence type="ECO:0000256" key="1">
    <source>
        <dbReference type="ARBA" id="ARBA00022617"/>
    </source>
</evidence>
<evidence type="ECO:0000313" key="6">
    <source>
        <dbReference type="Proteomes" id="UP000054481"/>
    </source>
</evidence>
<dbReference type="PANTHER" id="PTHR10720:SF0">
    <property type="entry name" value="HEME OXYGENASE"/>
    <property type="match status" value="1"/>
</dbReference>
<dbReference type="OrthoDB" id="652091at2759"/>
<dbReference type="GO" id="GO:0046872">
    <property type="term" value="F:metal ion binding"/>
    <property type="evidence" value="ECO:0007669"/>
    <property type="project" value="UniProtKB-KW"/>
</dbReference>
<feature type="transmembrane region" description="Helical" evidence="4">
    <location>
        <begin position="166"/>
        <end position="184"/>
    </location>
</feature>
<keyword evidence="4" id="KW-0812">Transmembrane</keyword>
<dbReference type="EMBL" id="KQ030525">
    <property type="protein sequence ID" value="KJZ74462.1"/>
    <property type="molecule type" value="Genomic_DNA"/>
</dbReference>
<name>A0A0F7ZZM1_9HYPO</name>
<accession>A0A0F7ZZM1</accession>
<reference evidence="5 6" key="1">
    <citation type="journal article" date="2014" name="Genome Biol. Evol.">
        <title>Comparative genomics and transcriptomics analyses reveal divergent lifestyle features of nematode endoparasitic fungus Hirsutella minnesotensis.</title>
        <authorList>
            <person name="Lai Y."/>
            <person name="Liu K."/>
            <person name="Zhang X."/>
            <person name="Zhang X."/>
            <person name="Li K."/>
            <person name="Wang N."/>
            <person name="Shu C."/>
            <person name="Wu Y."/>
            <person name="Wang C."/>
            <person name="Bushley K.E."/>
            <person name="Xiang M."/>
            <person name="Liu X."/>
        </authorList>
    </citation>
    <scope>NUCLEOTIDE SEQUENCE [LARGE SCALE GENOMIC DNA]</scope>
    <source>
        <strain evidence="5 6">3608</strain>
    </source>
</reference>
<evidence type="ECO:0000313" key="5">
    <source>
        <dbReference type="EMBL" id="KJZ74462.1"/>
    </source>
</evidence>
<dbReference type="InterPro" id="IPR016084">
    <property type="entry name" value="Haem_Oase-like_multi-hlx"/>
</dbReference>
<dbReference type="GO" id="GO:0004392">
    <property type="term" value="F:heme oxygenase (decyclizing) activity"/>
    <property type="evidence" value="ECO:0007669"/>
    <property type="project" value="InterPro"/>
</dbReference>
<protein>
    <recommendedName>
        <fullName evidence="7">Heme oxygenase-like protein</fullName>
    </recommendedName>
</protein>
<evidence type="ECO:0000256" key="2">
    <source>
        <dbReference type="ARBA" id="ARBA00022723"/>
    </source>
</evidence>
<keyword evidence="4" id="KW-1133">Transmembrane helix</keyword>
<evidence type="ECO:0000256" key="4">
    <source>
        <dbReference type="SAM" id="Phobius"/>
    </source>
</evidence>
<keyword evidence="1" id="KW-0349">Heme</keyword>